<proteinExistence type="predicted"/>
<name>A0A0E0AK75_9ORYZ</name>
<dbReference type="AlphaFoldDB" id="A0A0E0AK75"/>
<protein>
    <submittedName>
        <fullName evidence="1">Uncharacterized protein</fullName>
    </submittedName>
</protein>
<dbReference type="Gramene" id="OGLUM07G14850.1">
    <property type="protein sequence ID" value="OGLUM07G14850.1"/>
    <property type="gene ID" value="OGLUM07G14850"/>
</dbReference>
<keyword evidence="2" id="KW-1185">Reference proteome</keyword>
<reference evidence="1" key="1">
    <citation type="submission" date="2015-04" db="UniProtKB">
        <authorList>
            <consortium name="EnsemblPlants"/>
        </authorList>
    </citation>
    <scope>IDENTIFICATION</scope>
</reference>
<evidence type="ECO:0000313" key="1">
    <source>
        <dbReference type="EnsemblPlants" id="OGLUM07G14850.1"/>
    </source>
</evidence>
<dbReference type="EnsemblPlants" id="OGLUM07G14850.1">
    <property type="protein sequence ID" value="OGLUM07G14850.1"/>
    <property type="gene ID" value="OGLUM07G14850"/>
</dbReference>
<accession>A0A0E0AK75</accession>
<evidence type="ECO:0000313" key="2">
    <source>
        <dbReference type="Proteomes" id="UP000026961"/>
    </source>
</evidence>
<dbReference type="Proteomes" id="UP000026961">
    <property type="component" value="Chromosome 7"/>
</dbReference>
<organism evidence="1">
    <name type="scientific">Oryza glumipatula</name>
    <dbReference type="NCBI Taxonomy" id="40148"/>
    <lineage>
        <taxon>Eukaryota</taxon>
        <taxon>Viridiplantae</taxon>
        <taxon>Streptophyta</taxon>
        <taxon>Embryophyta</taxon>
        <taxon>Tracheophyta</taxon>
        <taxon>Spermatophyta</taxon>
        <taxon>Magnoliopsida</taxon>
        <taxon>Liliopsida</taxon>
        <taxon>Poales</taxon>
        <taxon>Poaceae</taxon>
        <taxon>BOP clade</taxon>
        <taxon>Oryzoideae</taxon>
        <taxon>Oryzeae</taxon>
        <taxon>Oryzinae</taxon>
        <taxon>Oryza</taxon>
    </lineage>
</organism>
<sequence>MPTGSVHTLPPCFSNHLRNPCLFALLHWTTDCQKLGCLAHWISYCQNQLVLHHPVFSEAFHQKTEK</sequence>
<dbReference type="HOGENOM" id="CLU_2835327_0_0_1"/>
<reference evidence="1" key="2">
    <citation type="submission" date="2018-05" db="EMBL/GenBank/DDBJ databases">
        <title>OgluRS3 (Oryza glumaepatula Reference Sequence Version 3).</title>
        <authorList>
            <person name="Zhang J."/>
            <person name="Kudrna D."/>
            <person name="Lee S."/>
            <person name="Talag J."/>
            <person name="Welchert J."/>
            <person name="Wing R.A."/>
        </authorList>
    </citation>
    <scope>NUCLEOTIDE SEQUENCE [LARGE SCALE GENOMIC DNA]</scope>
</reference>